<accession>C0MCP3</accession>
<feature type="transmembrane region" description="Helical" evidence="1">
    <location>
        <begin position="27"/>
        <end position="47"/>
    </location>
</feature>
<keyword evidence="1" id="KW-0472">Membrane</keyword>
<keyword evidence="1" id="KW-1133">Transmembrane helix</keyword>
<gene>
    <name evidence="2" type="ordered locus">SZO_05590</name>
</gene>
<protein>
    <submittedName>
        <fullName evidence="2">Putative lantibiotic transport protein</fullName>
    </submittedName>
</protein>
<dbReference type="KEGG" id="seq:SZO_05590"/>
<dbReference type="InterPro" id="IPR021205">
    <property type="entry name" value="Lanti_perm_SpaE/MutE/EpiE-like"/>
</dbReference>
<name>C0MCP3_STRS7</name>
<dbReference type="CDD" id="cd21807">
    <property type="entry name" value="ABC-2_lan_permease_MutE_EpiE-like"/>
    <property type="match status" value="1"/>
</dbReference>
<proteinExistence type="predicted"/>
<dbReference type="Proteomes" id="UP000001368">
    <property type="component" value="Chromosome"/>
</dbReference>
<evidence type="ECO:0000313" key="2">
    <source>
        <dbReference type="EMBL" id="CAW98560.1"/>
    </source>
</evidence>
<dbReference type="HOGENOM" id="CLU_1146056_0_0_9"/>
<feature type="transmembrane region" description="Helical" evidence="1">
    <location>
        <begin position="53"/>
        <end position="73"/>
    </location>
</feature>
<feature type="transmembrane region" description="Helical" evidence="1">
    <location>
        <begin position="107"/>
        <end position="125"/>
    </location>
</feature>
<dbReference type="EMBL" id="FM204884">
    <property type="protein sequence ID" value="CAW98560.1"/>
    <property type="molecule type" value="Genomic_DNA"/>
</dbReference>
<reference evidence="2 3" key="1">
    <citation type="journal article" date="2009" name="PLoS Pathog.">
        <title>Genomic evidence for the evolution of Streptococcus equi: host restriction, increased virulence, and genetic exchange with human pathogens.</title>
        <authorList>
            <person name="Holden M.T.G."/>
            <person name="Heather Z."/>
            <person name="Paillot R."/>
            <person name="Steward K.F."/>
            <person name="Webb K."/>
            <person name="Ainslie F."/>
            <person name="Jourdan T."/>
            <person name="Bason N.C."/>
            <person name="Holroyd N.E."/>
            <person name="Mungall K."/>
            <person name="Quail M.A."/>
            <person name="Sanders M."/>
            <person name="Simmonds M."/>
            <person name="Willey D."/>
            <person name="Brooks K."/>
            <person name="Aanensen D.M."/>
            <person name="Spratt B.G."/>
            <person name="Jolley K.A."/>
            <person name="Maiden M.C.J."/>
            <person name="Kehoe M."/>
            <person name="Chanter N."/>
            <person name="Bentley S.D."/>
            <person name="Robinson C."/>
            <person name="Maskell D.J."/>
            <person name="Parkhill J."/>
            <person name="Waller A.S."/>
        </authorList>
    </citation>
    <scope>NUCLEOTIDE SEQUENCE [LARGE SCALE GENOMIC DNA]</scope>
    <source>
        <strain evidence="2 3">H70</strain>
    </source>
</reference>
<evidence type="ECO:0000313" key="3">
    <source>
        <dbReference type="Proteomes" id="UP000001368"/>
    </source>
</evidence>
<keyword evidence="1" id="KW-0812">Transmembrane</keyword>
<dbReference type="AlphaFoldDB" id="C0MCP3"/>
<feature type="transmembrane region" description="Helical" evidence="1">
    <location>
        <begin position="137"/>
        <end position="158"/>
    </location>
</feature>
<feature type="transmembrane region" description="Helical" evidence="1">
    <location>
        <begin position="223"/>
        <end position="243"/>
    </location>
</feature>
<sequence>MFMEVPRMKRIIKSEWIKQRSNADKKFLFLVPLIAIFVTLLLVGPNILESFSIYWWEAIFLYTLIGLLFLYDYKAEEKAGHFQNIYLGGSTIKIYMAKVLLKIKDVLFSSMIFLVILVCVSHFLFSEIVSLSISKDGICLLLLLLTSVWLFPFLYFLSKWVGPYFLLAINSLTCLLIAPFIAQTSIWYLFPFTYHYKISYSLLHLKPSGDLDLAMRGIDIKTLVITVILSVIAFIISLLLLNWRVSNDQLSKK</sequence>
<organism evidence="3">
    <name type="scientific">Streptococcus equi subsp. zooepidemicus (strain H70)</name>
    <dbReference type="NCBI Taxonomy" id="553483"/>
    <lineage>
        <taxon>Bacteria</taxon>
        <taxon>Bacillati</taxon>
        <taxon>Bacillota</taxon>
        <taxon>Bacilli</taxon>
        <taxon>Lactobacillales</taxon>
        <taxon>Streptococcaceae</taxon>
        <taxon>Streptococcus</taxon>
    </lineage>
</organism>
<feature type="transmembrane region" description="Helical" evidence="1">
    <location>
        <begin position="164"/>
        <end position="190"/>
    </location>
</feature>
<evidence type="ECO:0000256" key="1">
    <source>
        <dbReference type="SAM" id="Phobius"/>
    </source>
</evidence>